<keyword evidence="4" id="KW-0539">Nucleus</keyword>
<dbReference type="EMBL" id="BTRK01000006">
    <property type="protein sequence ID" value="GMR58591.1"/>
    <property type="molecule type" value="Genomic_DNA"/>
</dbReference>
<proteinExistence type="predicted"/>
<evidence type="ECO:0000256" key="3">
    <source>
        <dbReference type="ARBA" id="ARBA00023163"/>
    </source>
</evidence>
<feature type="compositionally biased region" description="Polar residues" evidence="5">
    <location>
        <begin position="150"/>
        <end position="166"/>
    </location>
</feature>
<dbReference type="Pfam" id="PF03165">
    <property type="entry name" value="MH1"/>
    <property type="match status" value="1"/>
</dbReference>
<accession>A0AAN5IDG5</accession>
<evidence type="ECO:0000259" key="6">
    <source>
        <dbReference type="PROSITE" id="PS51075"/>
    </source>
</evidence>
<keyword evidence="2" id="KW-0805">Transcription regulation</keyword>
<name>A0AAN5IDG5_9BILA</name>
<dbReference type="GO" id="GO:0000978">
    <property type="term" value="F:RNA polymerase II cis-regulatory region sequence-specific DNA binding"/>
    <property type="evidence" value="ECO:0007669"/>
    <property type="project" value="TreeGrafter"/>
</dbReference>
<keyword evidence="8" id="KW-1185">Reference proteome</keyword>
<dbReference type="GO" id="GO:0030154">
    <property type="term" value="P:cell differentiation"/>
    <property type="evidence" value="ECO:0007669"/>
    <property type="project" value="TreeGrafter"/>
</dbReference>
<comment type="caution">
    <text evidence="7">The sequence shown here is derived from an EMBL/GenBank/DDBJ whole genome shotgun (WGS) entry which is preliminary data.</text>
</comment>
<dbReference type="InterPro" id="IPR036578">
    <property type="entry name" value="SMAD_MH1_sf"/>
</dbReference>
<feature type="non-terminal residue" evidence="7">
    <location>
        <position position="1"/>
    </location>
</feature>
<dbReference type="GO" id="GO:0071144">
    <property type="term" value="C:heteromeric SMAD protein complex"/>
    <property type="evidence" value="ECO:0007669"/>
    <property type="project" value="TreeGrafter"/>
</dbReference>
<feature type="region of interest" description="Disordered" evidence="5">
    <location>
        <begin position="149"/>
        <end position="199"/>
    </location>
</feature>
<sequence length="256" mass="29084">SIDVEFAQKALESLYKKLKDRPEEMEALIVAVDTQGEDQGGCVPIQRTLDGRMQVAGKKGFPHVVYGKIFRFKDVNKNVLKALTDICDNGFEPKEDEWVQQEQQLQPGPSSQHLQPHRGHEQPSHRLLPYVCVNPWHYEEVEPMAYSPSADPNVNVIINQPSTSRETPGDFESELRKYLPPPEKPQQQSSLLQELQQQQESLSVGMPRVPMQISPLLHPQLQQLQQPPRPQLAAPAAPSFDQQLLRTLLNLPQNRQ</sequence>
<evidence type="ECO:0000256" key="4">
    <source>
        <dbReference type="ARBA" id="ARBA00023242"/>
    </source>
</evidence>
<protein>
    <recommendedName>
        <fullName evidence="6">MH1 domain-containing protein</fullName>
    </recommendedName>
</protein>
<gene>
    <name evidence="7" type="ORF">PMAYCL1PPCAC_28786</name>
</gene>
<feature type="region of interest" description="Disordered" evidence="5">
    <location>
        <begin position="97"/>
        <end position="125"/>
    </location>
</feature>
<dbReference type="GO" id="GO:0051239">
    <property type="term" value="P:regulation of multicellular organismal process"/>
    <property type="evidence" value="ECO:0007669"/>
    <property type="project" value="UniProtKB-ARBA"/>
</dbReference>
<dbReference type="GO" id="GO:0060395">
    <property type="term" value="P:SMAD protein signal transduction"/>
    <property type="evidence" value="ECO:0007669"/>
    <property type="project" value="TreeGrafter"/>
</dbReference>
<feature type="compositionally biased region" description="Polar residues" evidence="5">
    <location>
        <begin position="100"/>
        <end position="114"/>
    </location>
</feature>
<evidence type="ECO:0000313" key="7">
    <source>
        <dbReference type="EMBL" id="GMR58591.1"/>
    </source>
</evidence>
<dbReference type="GO" id="GO:0070411">
    <property type="term" value="F:I-SMAD binding"/>
    <property type="evidence" value="ECO:0007669"/>
    <property type="project" value="TreeGrafter"/>
</dbReference>
<reference evidence="8" key="1">
    <citation type="submission" date="2022-10" db="EMBL/GenBank/DDBJ databases">
        <title>Genome assembly of Pristionchus species.</title>
        <authorList>
            <person name="Yoshida K."/>
            <person name="Sommer R.J."/>
        </authorList>
    </citation>
    <scope>NUCLEOTIDE SEQUENCE [LARGE SCALE GENOMIC DNA]</scope>
    <source>
        <strain evidence="8">RS5460</strain>
    </source>
</reference>
<dbReference type="SUPFAM" id="SSF56366">
    <property type="entry name" value="SMAD MH1 domain"/>
    <property type="match status" value="1"/>
</dbReference>
<evidence type="ECO:0000256" key="1">
    <source>
        <dbReference type="ARBA" id="ARBA00004123"/>
    </source>
</evidence>
<dbReference type="AlphaFoldDB" id="A0AAN5IDG5"/>
<dbReference type="Proteomes" id="UP001328107">
    <property type="component" value="Unassembled WGS sequence"/>
</dbReference>
<dbReference type="InterPro" id="IPR003619">
    <property type="entry name" value="MAD_homology1_Dwarfin-type"/>
</dbReference>
<dbReference type="GO" id="GO:0000981">
    <property type="term" value="F:DNA-binding transcription factor activity, RNA polymerase II-specific"/>
    <property type="evidence" value="ECO:0007669"/>
    <property type="project" value="TreeGrafter"/>
</dbReference>
<organism evidence="7 8">
    <name type="scientific">Pristionchus mayeri</name>
    <dbReference type="NCBI Taxonomy" id="1317129"/>
    <lineage>
        <taxon>Eukaryota</taxon>
        <taxon>Metazoa</taxon>
        <taxon>Ecdysozoa</taxon>
        <taxon>Nematoda</taxon>
        <taxon>Chromadorea</taxon>
        <taxon>Rhabditida</taxon>
        <taxon>Rhabditina</taxon>
        <taxon>Diplogasteromorpha</taxon>
        <taxon>Diplogasteroidea</taxon>
        <taxon>Neodiplogasteridae</taxon>
        <taxon>Pristionchus</taxon>
    </lineage>
</organism>
<dbReference type="Gene3D" id="3.90.520.10">
    <property type="entry name" value="SMAD MH1 domain"/>
    <property type="match status" value="1"/>
</dbReference>
<dbReference type="GO" id="GO:0030509">
    <property type="term" value="P:BMP signaling pathway"/>
    <property type="evidence" value="ECO:0007669"/>
    <property type="project" value="TreeGrafter"/>
</dbReference>
<evidence type="ECO:0000256" key="2">
    <source>
        <dbReference type="ARBA" id="ARBA00023015"/>
    </source>
</evidence>
<feature type="domain" description="MH1" evidence="6">
    <location>
        <begin position="1"/>
        <end position="147"/>
    </location>
</feature>
<dbReference type="PROSITE" id="PS51075">
    <property type="entry name" value="MH1"/>
    <property type="match status" value="1"/>
</dbReference>
<keyword evidence="3" id="KW-0804">Transcription</keyword>
<dbReference type="InterPro" id="IPR013790">
    <property type="entry name" value="Dwarfin"/>
</dbReference>
<evidence type="ECO:0000313" key="8">
    <source>
        <dbReference type="Proteomes" id="UP001328107"/>
    </source>
</evidence>
<evidence type="ECO:0000256" key="5">
    <source>
        <dbReference type="SAM" id="MobiDB-lite"/>
    </source>
</evidence>
<dbReference type="InterPro" id="IPR013019">
    <property type="entry name" value="MAD_homology_MH1"/>
</dbReference>
<feature type="compositionally biased region" description="Low complexity" evidence="5">
    <location>
        <begin position="186"/>
        <end position="199"/>
    </location>
</feature>
<dbReference type="SMART" id="SM00523">
    <property type="entry name" value="DWA"/>
    <property type="match status" value="1"/>
</dbReference>
<dbReference type="PANTHER" id="PTHR13703">
    <property type="entry name" value="SMAD"/>
    <property type="match status" value="1"/>
</dbReference>
<dbReference type="GO" id="GO:0009653">
    <property type="term" value="P:anatomical structure morphogenesis"/>
    <property type="evidence" value="ECO:0007669"/>
    <property type="project" value="TreeGrafter"/>
</dbReference>
<dbReference type="PANTHER" id="PTHR13703:SF62">
    <property type="entry name" value="SMAD PROTEIN DAF-3"/>
    <property type="match status" value="1"/>
</dbReference>
<comment type="subcellular location">
    <subcellularLocation>
        <location evidence="1">Nucleus</location>
    </subcellularLocation>
</comment>
<feature type="non-terminal residue" evidence="7">
    <location>
        <position position="256"/>
    </location>
</feature>